<dbReference type="EnsemblMetazoa" id="SMAR010175-RA">
    <property type="protein sequence ID" value="SMAR010175-PA"/>
    <property type="gene ID" value="SMAR010175"/>
</dbReference>
<organism evidence="2 3">
    <name type="scientific">Strigamia maritima</name>
    <name type="common">European centipede</name>
    <name type="synonym">Geophilus maritimus</name>
    <dbReference type="NCBI Taxonomy" id="126957"/>
    <lineage>
        <taxon>Eukaryota</taxon>
        <taxon>Metazoa</taxon>
        <taxon>Ecdysozoa</taxon>
        <taxon>Arthropoda</taxon>
        <taxon>Myriapoda</taxon>
        <taxon>Chilopoda</taxon>
        <taxon>Pleurostigmophora</taxon>
        <taxon>Geophilomorpha</taxon>
        <taxon>Linotaeniidae</taxon>
        <taxon>Strigamia</taxon>
    </lineage>
</organism>
<accession>T1J8Y5</accession>
<proteinExistence type="predicted"/>
<keyword evidence="1" id="KW-0175">Coiled coil</keyword>
<reference evidence="3" key="1">
    <citation type="submission" date="2011-05" db="EMBL/GenBank/DDBJ databases">
        <authorList>
            <person name="Richards S.R."/>
            <person name="Qu J."/>
            <person name="Jiang H."/>
            <person name="Jhangiani S.N."/>
            <person name="Agravi P."/>
            <person name="Goodspeed R."/>
            <person name="Gross S."/>
            <person name="Mandapat C."/>
            <person name="Jackson L."/>
            <person name="Mathew T."/>
            <person name="Pu L."/>
            <person name="Thornton R."/>
            <person name="Saada N."/>
            <person name="Wilczek-Boney K.B."/>
            <person name="Lee S."/>
            <person name="Kovar C."/>
            <person name="Wu Y."/>
            <person name="Scherer S.E."/>
            <person name="Worley K.C."/>
            <person name="Muzny D.M."/>
            <person name="Gibbs R."/>
        </authorList>
    </citation>
    <scope>NUCLEOTIDE SEQUENCE</scope>
    <source>
        <strain evidence="3">Brora</strain>
    </source>
</reference>
<evidence type="ECO:0000256" key="1">
    <source>
        <dbReference type="SAM" id="Coils"/>
    </source>
</evidence>
<sequence length="174" mass="19879">METFNYFDEFLHNEIPNYENVIQSESSTEPMSLSNIYTTEIQAAQTNATVIDAKMNQAENVPKQIGQQYGNHSPTTNNRLKHAAKARVIRLTKKIKDLDFKESINLLELNIAAAKKRNADLLEEKEFLDYQRDYLANVSSNVEQITNLMSNTLNHNQHQIMRGKGSGACYYTCD</sequence>
<evidence type="ECO:0000313" key="3">
    <source>
        <dbReference type="Proteomes" id="UP000014500"/>
    </source>
</evidence>
<dbReference type="AlphaFoldDB" id="T1J8Y5"/>
<dbReference type="Proteomes" id="UP000014500">
    <property type="component" value="Unassembled WGS sequence"/>
</dbReference>
<keyword evidence="3" id="KW-1185">Reference proteome</keyword>
<reference evidence="2" key="2">
    <citation type="submission" date="2015-02" db="UniProtKB">
        <authorList>
            <consortium name="EnsemblMetazoa"/>
        </authorList>
    </citation>
    <scope>IDENTIFICATION</scope>
</reference>
<dbReference type="EMBL" id="JH431968">
    <property type="status" value="NOT_ANNOTATED_CDS"/>
    <property type="molecule type" value="Genomic_DNA"/>
</dbReference>
<evidence type="ECO:0000313" key="2">
    <source>
        <dbReference type="EnsemblMetazoa" id="SMAR010175-PA"/>
    </source>
</evidence>
<feature type="coiled-coil region" evidence="1">
    <location>
        <begin position="104"/>
        <end position="131"/>
    </location>
</feature>
<name>T1J8Y5_STRMM</name>
<protein>
    <submittedName>
        <fullName evidence="2">Uncharacterized protein</fullName>
    </submittedName>
</protein>
<dbReference type="HOGENOM" id="CLU_1543932_0_0_1"/>